<dbReference type="Pfam" id="PF02518">
    <property type="entry name" value="HATPase_c"/>
    <property type="match status" value="1"/>
</dbReference>
<evidence type="ECO:0000256" key="2">
    <source>
        <dbReference type="ARBA" id="ARBA00004236"/>
    </source>
</evidence>
<comment type="caution">
    <text evidence="14">The sequence shown here is derived from an EMBL/GenBank/DDBJ whole genome shotgun (WGS) entry which is preliminary data.</text>
</comment>
<dbReference type="PROSITE" id="PS50109">
    <property type="entry name" value="HIS_KIN"/>
    <property type="match status" value="1"/>
</dbReference>
<dbReference type="Gene3D" id="6.10.340.10">
    <property type="match status" value="1"/>
</dbReference>
<dbReference type="CDD" id="cd00075">
    <property type="entry name" value="HATPase"/>
    <property type="match status" value="1"/>
</dbReference>
<dbReference type="SUPFAM" id="SSF158472">
    <property type="entry name" value="HAMP domain-like"/>
    <property type="match status" value="1"/>
</dbReference>
<dbReference type="EC" id="2.7.13.3" evidence="3"/>
<dbReference type="SUPFAM" id="SSF47384">
    <property type="entry name" value="Homodimeric domain of signal transducing histidine kinase"/>
    <property type="match status" value="1"/>
</dbReference>
<keyword evidence="7 14" id="KW-0418">Kinase</keyword>
<evidence type="ECO:0000256" key="4">
    <source>
        <dbReference type="ARBA" id="ARBA00022553"/>
    </source>
</evidence>
<name>A0A5C4LZ73_9ACTN</name>
<dbReference type="InterPro" id="IPR036097">
    <property type="entry name" value="HisK_dim/P_sf"/>
</dbReference>
<comment type="subcellular location">
    <subcellularLocation>
        <location evidence="2">Cell membrane</location>
    </subcellularLocation>
</comment>
<dbReference type="InterPro" id="IPR036890">
    <property type="entry name" value="HATPase_C_sf"/>
</dbReference>
<dbReference type="RefSeq" id="WP_139107311.1">
    <property type="nucleotide sequence ID" value="NZ_VDFR01000234.1"/>
</dbReference>
<evidence type="ECO:0000313" key="15">
    <source>
        <dbReference type="EMBL" id="TNC28409.1"/>
    </source>
</evidence>
<evidence type="ECO:0000256" key="7">
    <source>
        <dbReference type="ARBA" id="ARBA00022777"/>
    </source>
</evidence>
<keyword evidence="4" id="KW-0597">Phosphoprotein</keyword>
<dbReference type="InterPro" id="IPR050428">
    <property type="entry name" value="TCS_sensor_his_kinase"/>
</dbReference>
<feature type="domain" description="Histidine kinase" evidence="12">
    <location>
        <begin position="244"/>
        <end position="454"/>
    </location>
</feature>
<dbReference type="Gene3D" id="3.30.565.10">
    <property type="entry name" value="Histidine kinase-like ATPase, C-terminal domain"/>
    <property type="match status" value="1"/>
</dbReference>
<evidence type="ECO:0000256" key="10">
    <source>
        <dbReference type="ARBA" id="ARBA00023136"/>
    </source>
</evidence>
<keyword evidence="9" id="KW-0902">Two-component regulatory system</keyword>
<evidence type="ECO:0000256" key="6">
    <source>
        <dbReference type="ARBA" id="ARBA00022692"/>
    </source>
</evidence>
<dbReference type="InterPro" id="IPR003594">
    <property type="entry name" value="HATPase_dom"/>
</dbReference>
<dbReference type="Pfam" id="PF00512">
    <property type="entry name" value="HisKA"/>
    <property type="match status" value="1"/>
</dbReference>
<dbReference type="SUPFAM" id="SSF55874">
    <property type="entry name" value="ATPase domain of HSP90 chaperone/DNA topoisomerase II/histidine kinase"/>
    <property type="match status" value="1"/>
</dbReference>
<dbReference type="InterPro" id="IPR004358">
    <property type="entry name" value="Sig_transdc_His_kin-like_C"/>
</dbReference>
<dbReference type="Proteomes" id="UP000306740">
    <property type="component" value="Unassembled WGS sequence"/>
</dbReference>
<evidence type="ECO:0000313" key="16">
    <source>
        <dbReference type="Proteomes" id="UP000306740"/>
    </source>
</evidence>
<dbReference type="SMART" id="SM00304">
    <property type="entry name" value="HAMP"/>
    <property type="match status" value="1"/>
</dbReference>
<evidence type="ECO:0000256" key="5">
    <source>
        <dbReference type="ARBA" id="ARBA00022679"/>
    </source>
</evidence>
<proteinExistence type="predicted"/>
<keyword evidence="8 11" id="KW-1133">Transmembrane helix</keyword>
<dbReference type="CDD" id="cd06225">
    <property type="entry name" value="HAMP"/>
    <property type="match status" value="1"/>
</dbReference>
<dbReference type="EMBL" id="VDFR01000265">
    <property type="protein sequence ID" value="TNC23674.1"/>
    <property type="molecule type" value="Genomic_DNA"/>
</dbReference>
<dbReference type="SMART" id="SM00387">
    <property type="entry name" value="HATPase_c"/>
    <property type="match status" value="1"/>
</dbReference>
<keyword evidence="6 11" id="KW-0812">Transmembrane</keyword>
<dbReference type="SMART" id="SM00388">
    <property type="entry name" value="HisKA"/>
    <property type="match status" value="1"/>
</dbReference>
<dbReference type="InterPro" id="IPR003660">
    <property type="entry name" value="HAMP_dom"/>
</dbReference>
<dbReference type="GO" id="GO:0000155">
    <property type="term" value="F:phosphorelay sensor kinase activity"/>
    <property type="evidence" value="ECO:0007669"/>
    <property type="project" value="InterPro"/>
</dbReference>
<organism evidence="14 16">
    <name type="scientific">Mumia zhuanghuii</name>
    <dbReference type="NCBI Taxonomy" id="2585211"/>
    <lineage>
        <taxon>Bacteria</taxon>
        <taxon>Bacillati</taxon>
        <taxon>Actinomycetota</taxon>
        <taxon>Actinomycetes</taxon>
        <taxon>Propionibacteriales</taxon>
        <taxon>Nocardioidaceae</taxon>
        <taxon>Mumia</taxon>
    </lineage>
</organism>
<accession>A0A5C4LZ73</accession>
<dbReference type="OrthoDB" id="9786919at2"/>
<dbReference type="AlphaFoldDB" id="A0A5C4LZ73"/>
<evidence type="ECO:0000256" key="9">
    <source>
        <dbReference type="ARBA" id="ARBA00023012"/>
    </source>
</evidence>
<evidence type="ECO:0000256" key="8">
    <source>
        <dbReference type="ARBA" id="ARBA00022989"/>
    </source>
</evidence>
<comment type="catalytic activity">
    <reaction evidence="1">
        <text>ATP + protein L-histidine = ADP + protein N-phospho-L-histidine.</text>
        <dbReference type="EC" id="2.7.13.3"/>
    </reaction>
</comment>
<feature type="transmembrane region" description="Helical" evidence="11">
    <location>
        <begin position="160"/>
        <end position="182"/>
    </location>
</feature>
<keyword evidence="5" id="KW-0808">Transferase</keyword>
<feature type="domain" description="HAMP" evidence="13">
    <location>
        <begin position="183"/>
        <end position="236"/>
    </location>
</feature>
<evidence type="ECO:0000256" key="3">
    <source>
        <dbReference type="ARBA" id="ARBA00012438"/>
    </source>
</evidence>
<reference evidence="14 16" key="1">
    <citation type="submission" date="2019-05" db="EMBL/GenBank/DDBJ databases">
        <title>Mumia sp. nov., isolated from the intestinal contents of plateau pika (Ochotona curzoniae) in the Qinghai-Tibet plateau of China.</title>
        <authorList>
            <person name="Tian Z."/>
        </authorList>
    </citation>
    <scope>NUCLEOTIDE SEQUENCE [LARGE SCALE GENOMIC DNA]</scope>
    <source>
        <strain evidence="16">527</strain>
        <strain evidence="14">Z527</strain>
    </source>
</reference>
<evidence type="ECO:0000259" key="13">
    <source>
        <dbReference type="PROSITE" id="PS50885"/>
    </source>
</evidence>
<protein>
    <recommendedName>
        <fullName evidence="3">histidine kinase</fullName>
        <ecNumber evidence="3">2.7.13.3</ecNumber>
    </recommendedName>
</protein>
<dbReference type="EMBL" id="VDFR01000234">
    <property type="protein sequence ID" value="TNC28409.1"/>
    <property type="molecule type" value="Genomic_DNA"/>
</dbReference>
<gene>
    <name evidence="15" type="ORF">FHE65_33850</name>
    <name evidence="14" type="ORF">FHE65_35485</name>
</gene>
<evidence type="ECO:0000313" key="14">
    <source>
        <dbReference type="EMBL" id="TNC23674.1"/>
    </source>
</evidence>
<dbReference type="CDD" id="cd00082">
    <property type="entry name" value="HisKA"/>
    <property type="match status" value="1"/>
</dbReference>
<dbReference type="InterPro" id="IPR003661">
    <property type="entry name" value="HisK_dim/P_dom"/>
</dbReference>
<dbReference type="PRINTS" id="PR00344">
    <property type="entry name" value="BCTRLSENSOR"/>
</dbReference>
<keyword evidence="10 11" id="KW-0472">Membrane</keyword>
<evidence type="ECO:0000256" key="1">
    <source>
        <dbReference type="ARBA" id="ARBA00000085"/>
    </source>
</evidence>
<dbReference type="Pfam" id="PF00672">
    <property type="entry name" value="HAMP"/>
    <property type="match status" value="1"/>
</dbReference>
<evidence type="ECO:0000256" key="11">
    <source>
        <dbReference type="SAM" id="Phobius"/>
    </source>
</evidence>
<dbReference type="GO" id="GO:0005886">
    <property type="term" value="C:plasma membrane"/>
    <property type="evidence" value="ECO:0007669"/>
    <property type="project" value="UniProtKB-SubCell"/>
</dbReference>
<dbReference type="PROSITE" id="PS50885">
    <property type="entry name" value="HAMP"/>
    <property type="match status" value="1"/>
</dbReference>
<sequence length="460" mass="49637">MVALLTALALVSAGLAAYFVEIRRVDGQIRQEISQELGQFETLAARGVDPLTNVAFADVDSLLSSAMTRNQPAAHERIIAFFSDGERRFLGRRDTALFSSLEFTDAVERLRTTGGTAVVEATSGRYVISVRPVLDGQGRSAAFVVAWNVTAQRAEIRSMILTYGAVALGSWLVITLVAWLIAGRLLRPVRSLRATAQQIADSGDLGRRIDVTGRDDLTDLTETVNEMLDRLEGAFASQRELLDDAGHELRTPLTVLRGHLELLDAHDADEVTATRALLLDEVDRMSLLVDDLLVLAKARRPDFVRPGDVDASALVAGLLEKCRALGDRAWVLDAAPPDGTVVRLDPHRVTQAMLQLAENAVRHTVDGATIALGCEVGPETVTLWVRDAGPGVAPEDRTVVFERFQRGTRSRGDGFGLGLSIVTAIAEAHGGSLSLDPYRPGAGATFRLRMPRTPPTGPAQ</sequence>
<dbReference type="Gene3D" id="1.10.287.130">
    <property type="match status" value="1"/>
</dbReference>
<dbReference type="PANTHER" id="PTHR45436:SF5">
    <property type="entry name" value="SENSOR HISTIDINE KINASE TRCS"/>
    <property type="match status" value="1"/>
</dbReference>
<dbReference type="PANTHER" id="PTHR45436">
    <property type="entry name" value="SENSOR HISTIDINE KINASE YKOH"/>
    <property type="match status" value="1"/>
</dbReference>
<dbReference type="InterPro" id="IPR005467">
    <property type="entry name" value="His_kinase_dom"/>
</dbReference>
<evidence type="ECO:0000259" key="12">
    <source>
        <dbReference type="PROSITE" id="PS50109"/>
    </source>
</evidence>